<keyword evidence="2" id="KW-0813">Transport</keyword>
<dbReference type="GO" id="GO:0022857">
    <property type="term" value="F:transmembrane transporter activity"/>
    <property type="evidence" value="ECO:0007669"/>
    <property type="project" value="InterPro"/>
</dbReference>
<dbReference type="SUPFAM" id="SSF103473">
    <property type="entry name" value="MFS general substrate transporter"/>
    <property type="match status" value="1"/>
</dbReference>
<keyword evidence="5 6" id="KW-0472">Membrane</keyword>
<evidence type="ECO:0000256" key="5">
    <source>
        <dbReference type="ARBA" id="ARBA00023136"/>
    </source>
</evidence>
<comment type="subcellular location">
    <subcellularLocation>
        <location evidence="1">Cell membrane</location>
        <topology evidence="1">Multi-pass membrane protein</topology>
    </subcellularLocation>
</comment>
<dbReference type="PROSITE" id="PS50850">
    <property type="entry name" value="MFS"/>
    <property type="match status" value="1"/>
</dbReference>
<feature type="transmembrane region" description="Helical" evidence="6">
    <location>
        <begin position="110"/>
        <end position="131"/>
    </location>
</feature>
<comment type="caution">
    <text evidence="9">The sequence shown here is derived from an EMBL/GenBank/DDBJ whole genome shotgun (WGS) entry which is preliminary data.</text>
</comment>
<dbReference type="Gene3D" id="1.20.1720.10">
    <property type="entry name" value="Multidrug resistance protein D"/>
    <property type="match status" value="1"/>
</dbReference>
<feature type="transmembrane region" description="Helical" evidence="6">
    <location>
        <begin position="201"/>
        <end position="218"/>
    </location>
</feature>
<evidence type="ECO:0000256" key="1">
    <source>
        <dbReference type="ARBA" id="ARBA00004651"/>
    </source>
</evidence>
<dbReference type="RefSeq" id="WP_018801682.1">
    <property type="nucleotide sequence ID" value="NZ_BOQM01000031.1"/>
</dbReference>
<dbReference type="InterPro" id="IPR020846">
    <property type="entry name" value="MFS_dom"/>
</dbReference>
<proteinExistence type="predicted"/>
<feature type="transmembrane region" description="Helical" evidence="6">
    <location>
        <begin position="81"/>
        <end position="98"/>
    </location>
</feature>
<feature type="domain" description="Major facilitator superfamily (MFS) profile" evidence="7">
    <location>
        <begin position="15"/>
        <end position="505"/>
    </location>
</feature>
<keyword evidence="3 6" id="KW-0812">Transmembrane</keyword>
<dbReference type="PRINTS" id="PR01036">
    <property type="entry name" value="TCRTETB"/>
</dbReference>
<dbReference type="Proteomes" id="UP000315983">
    <property type="component" value="Unassembled WGS sequence"/>
</dbReference>
<dbReference type="InterPro" id="IPR036259">
    <property type="entry name" value="MFS_trans_sf"/>
</dbReference>
<feature type="transmembrane region" description="Helical" evidence="6">
    <location>
        <begin position="269"/>
        <end position="292"/>
    </location>
</feature>
<feature type="transmembrane region" description="Helical" evidence="6">
    <location>
        <begin position="334"/>
        <end position="352"/>
    </location>
</feature>
<evidence type="ECO:0000256" key="2">
    <source>
        <dbReference type="ARBA" id="ARBA00022448"/>
    </source>
</evidence>
<dbReference type="PANTHER" id="PTHR42718:SF9">
    <property type="entry name" value="MAJOR FACILITATOR SUPERFAMILY MULTIDRUG TRANSPORTER MFSC"/>
    <property type="match status" value="1"/>
</dbReference>
<evidence type="ECO:0000313" key="9">
    <source>
        <dbReference type="EMBL" id="TQL37560.1"/>
    </source>
</evidence>
<sequence length="515" mass="52795">MYSRPGRSSPSRRAALVGLCTAATLVWLAFSNLGVALPTIATELSVNLTDMQRANNALSIACGTLLLAGGRLTDLYGHRQMLLLGLLIFGVATSATAFTPNLAGLVAGRAMMGVGSALILPASLAMIPALFDRARQPSAFAAWAATTWAGQAVGPAIGGGLTTLLGWRSLFWLTAPVVLVVYVITSRYAPKASRRRGRVDLVGLATGAGAALCLLFALTESQQVGFNDPLIIVLFAATPVLGAAFVFIETKAADPLVDLRLFRTRSFTAALIVNLAMSMSFAGTLFVLSLYLQDVRGYTAFVAGLLLIPAAGTILGFNTVGARLVTRHNARSPSLWGLVLVGLGGFAISALLPSLSVLAVILGLLIIGAGLGLLSVPVADTDVGGPPASLAGAASGAYRSSSMLGGALGVVLLTTATTRFGRAEAAPVSTAAGLTEAESNQVVNALTNSQTASAILDKLPANERSLVVGVYNQAFTDGVSTALILGGVIAVAGTVLAGWIWPRTHRARHTANPGP</sequence>
<feature type="transmembrane region" description="Helical" evidence="6">
    <location>
        <begin position="138"/>
        <end position="158"/>
    </location>
</feature>
<evidence type="ECO:0000256" key="3">
    <source>
        <dbReference type="ARBA" id="ARBA00022692"/>
    </source>
</evidence>
<organism evidence="9 10">
    <name type="scientific">Salinispora arenicola</name>
    <dbReference type="NCBI Taxonomy" id="168697"/>
    <lineage>
        <taxon>Bacteria</taxon>
        <taxon>Bacillati</taxon>
        <taxon>Actinomycetota</taxon>
        <taxon>Actinomycetes</taxon>
        <taxon>Micromonosporales</taxon>
        <taxon>Micromonosporaceae</taxon>
        <taxon>Salinispora</taxon>
    </lineage>
</organism>
<protein>
    <submittedName>
        <fullName evidence="9">EmrB/QacA subfamily drug resistance transporter</fullName>
    </submittedName>
    <submittedName>
        <fullName evidence="8">MFS transporter</fullName>
    </submittedName>
</protein>
<feature type="transmembrane region" description="Helical" evidence="6">
    <location>
        <begin position="298"/>
        <end position="322"/>
    </location>
</feature>
<keyword evidence="4 6" id="KW-1133">Transmembrane helix</keyword>
<accession>A0A542XP36</accession>
<dbReference type="Gene3D" id="1.20.1250.20">
    <property type="entry name" value="MFS general substrate transporter like domains"/>
    <property type="match status" value="1"/>
</dbReference>
<name>A0A542XP36_SALAC</name>
<reference evidence="8 11" key="2">
    <citation type="submission" date="2021-03" db="EMBL/GenBank/DDBJ databases">
        <title>Whole genome shotgun sequence of Salinispora arenicola NBRC 105043.</title>
        <authorList>
            <person name="Komaki H."/>
            <person name="Tamura T."/>
        </authorList>
    </citation>
    <scope>NUCLEOTIDE SEQUENCE [LARGE SCALE GENOMIC DNA]</scope>
    <source>
        <strain evidence="8 11">NBRC 105043</strain>
    </source>
</reference>
<dbReference type="GeneID" id="93771961"/>
<dbReference type="CDD" id="cd17321">
    <property type="entry name" value="MFS_MMR_MDR_like"/>
    <property type="match status" value="1"/>
</dbReference>
<keyword evidence="11" id="KW-1185">Reference proteome</keyword>
<evidence type="ECO:0000259" key="7">
    <source>
        <dbReference type="PROSITE" id="PS50850"/>
    </source>
</evidence>
<dbReference type="AlphaFoldDB" id="A0A542XP36"/>
<evidence type="ECO:0000256" key="6">
    <source>
        <dbReference type="SAM" id="Phobius"/>
    </source>
</evidence>
<feature type="transmembrane region" description="Helical" evidence="6">
    <location>
        <begin position="358"/>
        <end position="379"/>
    </location>
</feature>
<evidence type="ECO:0000256" key="4">
    <source>
        <dbReference type="ARBA" id="ARBA00022989"/>
    </source>
</evidence>
<evidence type="ECO:0000313" key="11">
    <source>
        <dbReference type="Proteomes" id="UP000677457"/>
    </source>
</evidence>
<gene>
    <name evidence="9" type="ORF">FB564_2725</name>
    <name evidence="8" type="ORF">Sar04_38890</name>
</gene>
<feature type="transmembrane region" description="Helical" evidence="6">
    <location>
        <begin position="230"/>
        <end position="248"/>
    </location>
</feature>
<dbReference type="EMBL" id="BOQM01000031">
    <property type="protein sequence ID" value="GIM87153.1"/>
    <property type="molecule type" value="Genomic_DNA"/>
</dbReference>
<dbReference type="PANTHER" id="PTHR42718">
    <property type="entry name" value="MAJOR FACILITATOR SUPERFAMILY MULTIDRUG TRANSPORTER MFSC"/>
    <property type="match status" value="1"/>
</dbReference>
<feature type="transmembrane region" description="Helical" evidence="6">
    <location>
        <begin position="479"/>
        <end position="501"/>
    </location>
</feature>
<dbReference type="GO" id="GO:0005886">
    <property type="term" value="C:plasma membrane"/>
    <property type="evidence" value="ECO:0007669"/>
    <property type="project" value="UniProtKB-SubCell"/>
</dbReference>
<evidence type="ECO:0000313" key="10">
    <source>
        <dbReference type="Proteomes" id="UP000315983"/>
    </source>
</evidence>
<dbReference type="InterPro" id="IPR011701">
    <property type="entry name" value="MFS"/>
</dbReference>
<reference evidence="9 10" key="1">
    <citation type="submission" date="2019-06" db="EMBL/GenBank/DDBJ databases">
        <title>Sequencing the genomes of 1000 actinobacteria strains.</title>
        <authorList>
            <person name="Klenk H.-P."/>
        </authorList>
    </citation>
    <scope>NUCLEOTIDE SEQUENCE [LARGE SCALE GENOMIC DNA]</scope>
    <source>
        <strain evidence="9 10">DSM 44819</strain>
    </source>
</reference>
<evidence type="ECO:0000313" key="8">
    <source>
        <dbReference type="EMBL" id="GIM87153.1"/>
    </source>
</evidence>
<dbReference type="Pfam" id="PF07690">
    <property type="entry name" value="MFS_1"/>
    <property type="match status" value="1"/>
</dbReference>
<dbReference type="Proteomes" id="UP000677457">
    <property type="component" value="Unassembled WGS sequence"/>
</dbReference>
<feature type="transmembrane region" description="Helical" evidence="6">
    <location>
        <begin position="170"/>
        <end position="189"/>
    </location>
</feature>
<feature type="transmembrane region" description="Helical" evidence="6">
    <location>
        <begin position="400"/>
        <end position="420"/>
    </location>
</feature>
<dbReference type="EMBL" id="VFOL01000001">
    <property type="protein sequence ID" value="TQL37560.1"/>
    <property type="molecule type" value="Genomic_DNA"/>
</dbReference>